<dbReference type="PANTHER" id="PTHR35090:SF2">
    <property type="entry name" value="ARSR FAMILY TRANSCRIPTIONAL REGULATOR"/>
    <property type="match status" value="1"/>
</dbReference>
<gene>
    <name evidence="2" type="ORF">ERS852448_02381</name>
</gene>
<dbReference type="STRING" id="39490.ERS852448_02381"/>
<dbReference type="Proteomes" id="UP000095492">
    <property type="component" value="Unassembled WGS sequence"/>
</dbReference>
<evidence type="ECO:0000313" key="3">
    <source>
        <dbReference type="Proteomes" id="UP000095492"/>
    </source>
</evidence>
<dbReference type="EMBL" id="CYYA01000019">
    <property type="protein sequence ID" value="CUN20405.1"/>
    <property type="molecule type" value="Genomic_DNA"/>
</dbReference>
<evidence type="ECO:0000313" key="2">
    <source>
        <dbReference type="EMBL" id="CUN20405.1"/>
    </source>
</evidence>
<name>A0A173V2A6_EUBRA</name>
<dbReference type="InterPro" id="IPR004096">
    <property type="entry name" value="V4R"/>
</dbReference>
<dbReference type="AlphaFoldDB" id="A0A173V2A6"/>
<reference evidence="2 3" key="1">
    <citation type="submission" date="2015-09" db="EMBL/GenBank/DDBJ databases">
        <authorList>
            <consortium name="Pathogen Informatics"/>
        </authorList>
    </citation>
    <scope>NUCLEOTIDE SEQUENCE [LARGE SCALE GENOMIC DNA]</scope>
    <source>
        <strain evidence="2 3">2789STDY5608891</strain>
    </source>
</reference>
<dbReference type="PANTHER" id="PTHR35090">
    <property type="entry name" value="DNA-DIRECTED RNA POLYMERASE SUBUNIT I"/>
    <property type="match status" value="1"/>
</dbReference>
<dbReference type="RefSeq" id="WP_242853624.1">
    <property type="nucleotide sequence ID" value="NZ_CYYA01000019.1"/>
</dbReference>
<dbReference type="SMART" id="SM00989">
    <property type="entry name" value="V4R"/>
    <property type="match status" value="1"/>
</dbReference>
<dbReference type="Pfam" id="PF02830">
    <property type="entry name" value="V4R"/>
    <property type="match status" value="1"/>
</dbReference>
<dbReference type="Gene3D" id="3.30.1380.20">
    <property type="entry name" value="Trafficking protein particle complex subunit 3"/>
    <property type="match status" value="1"/>
</dbReference>
<evidence type="ECO:0000259" key="1">
    <source>
        <dbReference type="SMART" id="SM00989"/>
    </source>
</evidence>
<protein>
    <submittedName>
        <fullName evidence="2">V4R domain</fullName>
    </submittedName>
</protein>
<sequence>MDNNIFMEDQKPLSFEQYLQYDEKSRSNLGETLPVLVYRMLEYSMKDELVSRLGKDAQIDIFRKAGQRSGEYFARNMLHLDQPLNQFISELQAKLQELKIGVLRIESVDEETGRIILTVSEDADCSGLPVLGETVCNYDEGFLSGILSVYTGKPYAAIEIDCWATGDRVCRFRAEIVKSEG</sequence>
<feature type="domain" description="4-vinyl reductase 4VR" evidence="1">
    <location>
        <begin position="114"/>
        <end position="176"/>
    </location>
</feature>
<organism evidence="2 3">
    <name type="scientific">Eubacterium ramulus</name>
    <dbReference type="NCBI Taxonomy" id="39490"/>
    <lineage>
        <taxon>Bacteria</taxon>
        <taxon>Bacillati</taxon>
        <taxon>Bacillota</taxon>
        <taxon>Clostridia</taxon>
        <taxon>Eubacteriales</taxon>
        <taxon>Eubacteriaceae</taxon>
        <taxon>Eubacterium</taxon>
    </lineage>
</organism>
<proteinExistence type="predicted"/>
<dbReference type="InterPro" id="IPR024096">
    <property type="entry name" value="NO_sig/Golgi_transp_ligand-bd"/>
</dbReference>
<dbReference type="SUPFAM" id="SSF111126">
    <property type="entry name" value="Ligand-binding domain in the NO signalling and Golgi transport"/>
    <property type="match status" value="1"/>
</dbReference>
<accession>A0A173V2A6</accession>